<evidence type="ECO:0000256" key="1">
    <source>
        <dbReference type="SAM" id="MobiDB-lite"/>
    </source>
</evidence>
<keyword evidence="6" id="KW-1185">Reference proteome</keyword>
<dbReference type="NCBIfam" id="TIGR02595">
    <property type="entry name" value="PEP_CTERM"/>
    <property type="match status" value="1"/>
</dbReference>
<dbReference type="RefSeq" id="WP_243799149.1">
    <property type="nucleotide sequence ID" value="NZ_JALHAT010000010.1"/>
</dbReference>
<evidence type="ECO:0000313" key="5">
    <source>
        <dbReference type="EMBL" id="MCJ1960727.1"/>
    </source>
</evidence>
<name>A0ABT0AC12_9SPHN</name>
<protein>
    <submittedName>
        <fullName evidence="5">Choice-of-anchor A family protein</fullName>
    </submittedName>
</protein>
<feature type="domain" description="Ice-binding protein C-terminal" evidence="3">
    <location>
        <begin position="330"/>
        <end position="354"/>
    </location>
</feature>
<organism evidence="5 6">
    <name type="scientific">Novosphingobium mangrovi</name>
    <name type="common">ex Hu et al. 2023</name>
    <dbReference type="NCBI Taxonomy" id="2930094"/>
    <lineage>
        <taxon>Bacteria</taxon>
        <taxon>Pseudomonadati</taxon>
        <taxon>Pseudomonadota</taxon>
        <taxon>Alphaproteobacteria</taxon>
        <taxon>Sphingomonadales</taxon>
        <taxon>Sphingomonadaceae</taxon>
        <taxon>Novosphingobium</taxon>
    </lineage>
</organism>
<evidence type="ECO:0000259" key="3">
    <source>
        <dbReference type="Pfam" id="PF07589"/>
    </source>
</evidence>
<gene>
    <name evidence="5" type="ORF">MTR65_08555</name>
</gene>
<evidence type="ECO:0000256" key="2">
    <source>
        <dbReference type="SAM" id="SignalP"/>
    </source>
</evidence>
<feature type="domain" description="Choice-of-anchor A" evidence="4">
    <location>
        <begin position="34"/>
        <end position="301"/>
    </location>
</feature>
<dbReference type="Pfam" id="PF20597">
    <property type="entry name" value="pAdhesive_15"/>
    <property type="match status" value="1"/>
</dbReference>
<dbReference type="Proteomes" id="UP001162802">
    <property type="component" value="Unassembled WGS sequence"/>
</dbReference>
<dbReference type="Pfam" id="PF07589">
    <property type="entry name" value="PEP-CTERM"/>
    <property type="match status" value="1"/>
</dbReference>
<reference evidence="5" key="1">
    <citation type="submission" date="2022-03" db="EMBL/GenBank/DDBJ databases">
        <title>Identification of a novel bacterium isolated from mangrove sediments.</title>
        <authorList>
            <person name="Pan X."/>
        </authorList>
    </citation>
    <scope>NUCLEOTIDE SEQUENCE</scope>
    <source>
        <strain evidence="5">B2637</strain>
    </source>
</reference>
<evidence type="ECO:0000313" key="6">
    <source>
        <dbReference type="Proteomes" id="UP001162802"/>
    </source>
</evidence>
<feature type="region of interest" description="Disordered" evidence="1">
    <location>
        <begin position="302"/>
        <end position="330"/>
    </location>
</feature>
<evidence type="ECO:0000259" key="4">
    <source>
        <dbReference type="Pfam" id="PF20597"/>
    </source>
</evidence>
<keyword evidence="2" id="KW-0732">Signal</keyword>
<accession>A0ABT0AC12</accession>
<comment type="caution">
    <text evidence="5">The sequence shown here is derived from an EMBL/GenBank/DDBJ whole genome shotgun (WGS) entry which is preliminary data.</text>
</comment>
<dbReference type="EMBL" id="JALHAT010000010">
    <property type="protein sequence ID" value="MCJ1960727.1"/>
    <property type="molecule type" value="Genomic_DNA"/>
</dbReference>
<feature type="chain" id="PRO_5045326088" evidence="2">
    <location>
        <begin position="26"/>
        <end position="359"/>
    </location>
</feature>
<dbReference type="InterPro" id="IPR013424">
    <property type="entry name" value="Ice-binding_C"/>
</dbReference>
<dbReference type="InterPro" id="IPR026588">
    <property type="entry name" value="Choice_anch_A"/>
</dbReference>
<proteinExistence type="predicted"/>
<sequence length="359" mass="36083">MTDIRKIALGAATLAAALAPSAVLADSIPMVSGLDILRTWNLVVLGNLDSTSEVEGKTWVGGNLTGSSSNYQISGSVDNSNGISGLTVVGDVTGNIKNLNNGSGAIVGGNVASGFNLNGGTQTVLVGGTISNTNVNSNVVQSGLGASDPAFVQNLTQQKSLISTSTQELSYTLGQMAATDTVAISGNRATFTATPGADGTAVFNITAAQLDSVGEISFDTGGADTVIVNVSGKSITLNDNFLGDASGLGENVIWNFPEAEELSLSTAWKGSVLAPHANARTGNYIEGSAVFGSLDQDGEMHVGTFAGGWDPSGDPHSGSTSGGSTSGGTDVPEPGMLLLFGLGLGGLALMVRRRRALVG</sequence>
<dbReference type="NCBIfam" id="TIGR04215">
    <property type="entry name" value="choice_anch_A"/>
    <property type="match status" value="1"/>
</dbReference>
<feature type="signal peptide" evidence="2">
    <location>
        <begin position="1"/>
        <end position="25"/>
    </location>
</feature>